<protein>
    <submittedName>
        <fullName evidence="4">Tryptase beta-2</fullName>
    </submittedName>
</protein>
<dbReference type="PANTHER" id="PTHR24256">
    <property type="entry name" value="TRYPTASE-RELATED"/>
    <property type="match status" value="1"/>
</dbReference>
<dbReference type="AlphaFoldDB" id="A0A8X6LS86"/>
<dbReference type="Gene3D" id="2.40.10.10">
    <property type="entry name" value="Trypsin-like serine proteases"/>
    <property type="match status" value="1"/>
</dbReference>
<reference evidence="4" key="1">
    <citation type="submission" date="2020-07" db="EMBL/GenBank/DDBJ databases">
        <title>Multicomponent nature underlies the extraordinary mechanical properties of spider dragline silk.</title>
        <authorList>
            <person name="Kono N."/>
            <person name="Nakamura H."/>
            <person name="Mori M."/>
            <person name="Yoshida Y."/>
            <person name="Ohtoshi R."/>
            <person name="Malay A.D."/>
            <person name="Moran D.A.P."/>
            <person name="Tomita M."/>
            <person name="Numata K."/>
            <person name="Arakawa K."/>
        </authorList>
    </citation>
    <scope>NUCLEOTIDE SEQUENCE</scope>
</reference>
<dbReference type="SMART" id="SM00020">
    <property type="entry name" value="Tryp_SPc"/>
    <property type="match status" value="1"/>
</dbReference>
<gene>
    <name evidence="4" type="primary">NCL1_28195</name>
    <name evidence="4" type="ORF">TNCT_717611</name>
</gene>
<comment type="caution">
    <text evidence="4">The sequence shown here is derived from an EMBL/GenBank/DDBJ whole genome shotgun (WGS) entry which is preliminary data.</text>
</comment>
<dbReference type="OrthoDB" id="6432550at2759"/>
<evidence type="ECO:0000256" key="2">
    <source>
        <dbReference type="ARBA" id="ARBA00024195"/>
    </source>
</evidence>
<organism evidence="4 5">
    <name type="scientific">Trichonephila clavata</name>
    <name type="common">Joro spider</name>
    <name type="synonym">Nephila clavata</name>
    <dbReference type="NCBI Taxonomy" id="2740835"/>
    <lineage>
        <taxon>Eukaryota</taxon>
        <taxon>Metazoa</taxon>
        <taxon>Ecdysozoa</taxon>
        <taxon>Arthropoda</taxon>
        <taxon>Chelicerata</taxon>
        <taxon>Arachnida</taxon>
        <taxon>Araneae</taxon>
        <taxon>Araneomorphae</taxon>
        <taxon>Entelegynae</taxon>
        <taxon>Araneoidea</taxon>
        <taxon>Nephilidae</taxon>
        <taxon>Trichonephila</taxon>
    </lineage>
</organism>
<dbReference type="GO" id="GO:0004252">
    <property type="term" value="F:serine-type endopeptidase activity"/>
    <property type="evidence" value="ECO:0007669"/>
    <property type="project" value="InterPro"/>
</dbReference>
<comment type="similarity">
    <text evidence="2">Belongs to the peptidase S1 family. CLIP subfamily.</text>
</comment>
<accession>A0A8X6LS86</accession>
<dbReference type="InterPro" id="IPR051487">
    <property type="entry name" value="Ser/Thr_Proteases_Immune/Dev"/>
</dbReference>
<dbReference type="SUPFAM" id="SSF50494">
    <property type="entry name" value="Trypsin-like serine proteases"/>
    <property type="match status" value="1"/>
</dbReference>
<dbReference type="EMBL" id="BMAO01007718">
    <property type="protein sequence ID" value="GFR18039.1"/>
    <property type="molecule type" value="Genomic_DNA"/>
</dbReference>
<sequence>TEAPRYSKSGEEECVQNPKDYYIKLLGKKKLGKIVRIKRIISHPEFNFSKVINDIALLELKEPLKCSKMTSPICLPTSEDLYENGQKLFIAGWGYYNLRKKPDRSNTILKEGVMKQVSSKKCMKPEVPKDTVRQYHCAVGTNHSACQGDSGTSTFIKYKKRFYTLGVVSHGTAKHCIPTYPTTFSKTLYFLDWIKEHVKDLPKP</sequence>
<dbReference type="GO" id="GO:0006508">
    <property type="term" value="P:proteolysis"/>
    <property type="evidence" value="ECO:0007669"/>
    <property type="project" value="InterPro"/>
</dbReference>
<dbReference type="InterPro" id="IPR043504">
    <property type="entry name" value="Peptidase_S1_PA_chymotrypsin"/>
</dbReference>
<keyword evidence="5" id="KW-1185">Reference proteome</keyword>
<evidence type="ECO:0000256" key="1">
    <source>
        <dbReference type="ARBA" id="ARBA00023157"/>
    </source>
</evidence>
<feature type="non-terminal residue" evidence="4">
    <location>
        <position position="1"/>
    </location>
</feature>
<keyword evidence="1" id="KW-1015">Disulfide bond</keyword>
<dbReference type="PROSITE" id="PS50240">
    <property type="entry name" value="TRYPSIN_DOM"/>
    <property type="match status" value="1"/>
</dbReference>
<proteinExistence type="inferred from homology"/>
<evidence type="ECO:0000313" key="5">
    <source>
        <dbReference type="Proteomes" id="UP000887116"/>
    </source>
</evidence>
<dbReference type="InterPro" id="IPR001254">
    <property type="entry name" value="Trypsin_dom"/>
</dbReference>
<dbReference type="Proteomes" id="UP000887116">
    <property type="component" value="Unassembled WGS sequence"/>
</dbReference>
<dbReference type="Pfam" id="PF00089">
    <property type="entry name" value="Trypsin"/>
    <property type="match status" value="1"/>
</dbReference>
<feature type="domain" description="Peptidase S1" evidence="3">
    <location>
        <begin position="13"/>
        <end position="199"/>
    </location>
</feature>
<evidence type="ECO:0000259" key="3">
    <source>
        <dbReference type="PROSITE" id="PS50240"/>
    </source>
</evidence>
<name>A0A8X6LS86_TRICU</name>
<dbReference type="InterPro" id="IPR009003">
    <property type="entry name" value="Peptidase_S1_PA"/>
</dbReference>
<evidence type="ECO:0000313" key="4">
    <source>
        <dbReference type="EMBL" id="GFR18039.1"/>
    </source>
</evidence>